<evidence type="ECO:0000256" key="1">
    <source>
        <dbReference type="ARBA" id="ARBA00006484"/>
    </source>
</evidence>
<proteinExistence type="inferred from homology"/>
<comment type="caution">
    <text evidence="5">The sequence shown here is derived from an EMBL/GenBank/DDBJ whole genome shotgun (WGS) entry which is preliminary data.</text>
</comment>
<dbReference type="GO" id="GO:0016491">
    <property type="term" value="F:oxidoreductase activity"/>
    <property type="evidence" value="ECO:0007669"/>
    <property type="project" value="UniProtKB-KW"/>
</dbReference>
<keyword evidence="3" id="KW-0560">Oxidoreductase</keyword>
<protein>
    <submittedName>
        <fullName evidence="5">SDR family NAD(P)-dependent oxidoreductase</fullName>
    </submittedName>
</protein>
<dbReference type="RefSeq" id="WP_154446285.1">
    <property type="nucleotide sequence ID" value="NZ_WIND01000005.1"/>
</dbReference>
<dbReference type="AlphaFoldDB" id="A0A6L5YZX0"/>
<comment type="similarity">
    <text evidence="1 4">Belongs to the short-chain dehydrogenases/reductases (SDR) family.</text>
</comment>
<dbReference type="SUPFAM" id="SSF51735">
    <property type="entry name" value="NAD(P)-binding Rossmann-fold domains"/>
    <property type="match status" value="1"/>
</dbReference>
<dbReference type="Proteomes" id="UP000474957">
    <property type="component" value="Unassembled WGS sequence"/>
</dbReference>
<evidence type="ECO:0000313" key="5">
    <source>
        <dbReference type="EMBL" id="MSU89807.1"/>
    </source>
</evidence>
<organism evidence="5 6">
    <name type="scientific">Halovulum marinum</name>
    <dbReference type="NCBI Taxonomy" id="2662447"/>
    <lineage>
        <taxon>Bacteria</taxon>
        <taxon>Pseudomonadati</taxon>
        <taxon>Pseudomonadota</taxon>
        <taxon>Alphaproteobacteria</taxon>
        <taxon>Rhodobacterales</taxon>
        <taxon>Paracoccaceae</taxon>
        <taxon>Halovulum</taxon>
    </lineage>
</organism>
<dbReference type="Pfam" id="PF00106">
    <property type="entry name" value="adh_short"/>
    <property type="match status" value="1"/>
</dbReference>
<gene>
    <name evidence="5" type="ORF">GE300_09290</name>
</gene>
<name>A0A6L5YZX0_9RHOB</name>
<dbReference type="PANTHER" id="PTHR43963">
    <property type="entry name" value="CARBONYL REDUCTASE 1-RELATED"/>
    <property type="match status" value="1"/>
</dbReference>
<dbReference type="PRINTS" id="PR00080">
    <property type="entry name" value="SDRFAMILY"/>
</dbReference>
<keyword evidence="6" id="KW-1185">Reference proteome</keyword>
<sequence length="219" mass="22587">MIRKALVTGGNRGIGRAIAAGLAAQGLDVVIGARDPQAGQVAADALGVRAVHLDLTHIESVRDAVAAEGGFDIVVNNAGVLDGGGLLADPGPYQTAMQVMVHGPYHLIRANVAHMRGQGWGRIVNLSSGWGAFSEGLDGPGAYAVAKASLNALTLALSHELPDTIKINAMCPGWVRTRMGGPGASRSPEEGADTAVWLATLPEDGPTGGFFRDRKPIAW</sequence>
<evidence type="ECO:0000256" key="2">
    <source>
        <dbReference type="ARBA" id="ARBA00022857"/>
    </source>
</evidence>
<keyword evidence="2" id="KW-0521">NADP</keyword>
<accession>A0A6L5YZX0</accession>
<dbReference type="EMBL" id="WIND01000005">
    <property type="protein sequence ID" value="MSU89807.1"/>
    <property type="molecule type" value="Genomic_DNA"/>
</dbReference>
<reference evidence="5 6" key="1">
    <citation type="submission" date="2019-10" db="EMBL/GenBank/DDBJ databases">
        <title>Cognatihalovulum marinum gen. nov. sp. nov., a new member of the family Rhodobacteraceae isolated from deep seawater of the Northwest Indian Ocean.</title>
        <authorList>
            <person name="Ruan C."/>
            <person name="Wang J."/>
            <person name="Zheng X."/>
            <person name="Song L."/>
            <person name="Zhu Y."/>
            <person name="Huang Y."/>
            <person name="Lu Z."/>
            <person name="Du W."/>
            <person name="Huang L."/>
            <person name="Dai X."/>
        </authorList>
    </citation>
    <scope>NUCLEOTIDE SEQUENCE [LARGE SCALE GENOMIC DNA]</scope>
    <source>
        <strain evidence="5 6">2CG4</strain>
    </source>
</reference>
<evidence type="ECO:0000256" key="3">
    <source>
        <dbReference type="ARBA" id="ARBA00023002"/>
    </source>
</evidence>
<evidence type="ECO:0000313" key="6">
    <source>
        <dbReference type="Proteomes" id="UP000474957"/>
    </source>
</evidence>
<dbReference type="Gene3D" id="3.40.50.720">
    <property type="entry name" value="NAD(P)-binding Rossmann-like Domain"/>
    <property type="match status" value="1"/>
</dbReference>
<dbReference type="PANTHER" id="PTHR43963:SF6">
    <property type="entry name" value="CHAIN DEHYDROGENASE FAMILY PROTEIN, PUTATIVE (AFU_ORTHOLOGUE AFUA_3G15350)-RELATED"/>
    <property type="match status" value="1"/>
</dbReference>
<dbReference type="InterPro" id="IPR036291">
    <property type="entry name" value="NAD(P)-bd_dom_sf"/>
</dbReference>
<dbReference type="PRINTS" id="PR00081">
    <property type="entry name" value="GDHRDH"/>
</dbReference>
<evidence type="ECO:0000256" key="4">
    <source>
        <dbReference type="RuleBase" id="RU000363"/>
    </source>
</evidence>
<dbReference type="InterPro" id="IPR002347">
    <property type="entry name" value="SDR_fam"/>
</dbReference>